<name>A0A9X4L6B7_9STAP</name>
<dbReference type="AlphaFoldDB" id="A0A9X4L6B7"/>
<reference evidence="2" key="1">
    <citation type="submission" date="2022-05" db="EMBL/GenBank/DDBJ databases">
        <title>Comparative genomics of Staphylococcus equorum isolates.</title>
        <authorList>
            <person name="Luelf R.H."/>
        </authorList>
    </citation>
    <scope>NUCLEOTIDE SEQUENCE</scope>
    <source>
        <strain evidence="2">TMW 2.2343</strain>
    </source>
</reference>
<dbReference type="RefSeq" id="WP_277580470.1">
    <property type="nucleotide sequence ID" value="NZ_JAMBPV010000001.1"/>
</dbReference>
<feature type="transmembrane region" description="Helical" evidence="1">
    <location>
        <begin position="12"/>
        <end position="36"/>
    </location>
</feature>
<sequence length="79" mass="8767">MIAENIKYPFIKLLFDVVGVLVFIALLFVFGTNFYIESDSNGNFNTGITISGSNALVFSILLWVTIICALTSFVLKKIK</sequence>
<comment type="caution">
    <text evidence="2">The sequence shown here is derived from an EMBL/GenBank/DDBJ whole genome shotgun (WGS) entry which is preliminary data.</text>
</comment>
<protein>
    <submittedName>
        <fullName evidence="2">Uncharacterized protein</fullName>
    </submittedName>
</protein>
<keyword evidence="1" id="KW-1133">Transmembrane helix</keyword>
<organism evidence="2 3">
    <name type="scientific">Staphylococcus equorum</name>
    <dbReference type="NCBI Taxonomy" id="246432"/>
    <lineage>
        <taxon>Bacteria</taxon>
        <taxon>Bacillati</taxon>
        <taxon>Bacillota</taxon>
        <taxon>Bacilli</taxon>
        <taxon>Bacillales</taxon>
        <taxon>Staphylococcaceae</taxon>
        <taxon>Staphylococcus</taxon>
    </lineage>
</organism>
<dbReference type="EMBL" id="JAMBPX010000001">
    <property type="protein sequence ID" value="MDG0857780.1"/>
    <property type="molecule type" value="Genomic_DNA"/>
</dbReference>
<feature type="transmembrane region" description="Helical" evidence="1">
    <location>
        <begin position="56"/>
        <end position="75"/>
    </location>
</feature>
<dbReference type="Proteomes" id="UP001152302">
    <property type="component" value="Unassembled WGS sequence"/>
</dbReference>
<evidence type="ECO:0000313" key="2">
    <source>
        <dbReference type="EMBL" id="MDG0857780.1"/>
    </source>
</evidence>
<keyword evidence="1" id="KW-0472">Membrane</keyword>
<proteinExistence type="predicted"/>
<gene>
    <name evidence="2" type="ORF">M4L21_00445</name>
</gene>
<accession>A0A9X4L6B7</accession>
<evidence type="ECO:0000256" key="1">
    <source>
        <dbReference type="SAM" id="Phobius"/>
    </source>
</evidence>
<keyword evidence="1" id="KW-0812">Transmembrane</keyword>
<evidence type="ECO:0000313" key="3">
    <source>
        <dbReference type="Proteomes" id="UP001152302"/>
    </source>
</evidence>